<protein>
    <submittedName>
        <fullName evidence="1">Uncharacterized protein</fullName>
    </submittedName>
</protein>
<proteinExistence type="predicted"/>
<organism evidence="1 2">
    <name type="scientific">Pseudomonas parafulva</name>
    <dbReference type="NCBI Taxonomy" id="157782"/>
    <lineage>
        <taxon>Bacteria</taxon>
        <taxon>Pseudomonadati</taxon>
        <taxon>Pseudomonadota</taxon>
        <taxon>Gammaproteobacteria</taxon>
        <taxon>Pseudomonadales</taxon>
        <taxon>Pseudomonadaceae</taxon>
        <taxon>Pseudomonas</taxon>
    </lineage>
</organism>
<sequence length="89" mass="9570">MANSHSTHSLPLDALDELHHLNGALAAFDELMAAWLAQTMTEGAFGDPQNFPCGVQYLLRPVIEGYRRITDIANGRVPGEPVSPGSTLP</sequence>
<dbReference type="EMBL" id="LDSN01000051">
    <property type="protein sequence ID" value="KTT15717.1"/>
    <property type="molecule type" value="Genomic_DNA"/>
</dbReference>
<dbReference type="Proteomes" id="UP000071644">
    <property type="component" value="Unassembled WGS sequence"/>
</dbReference>
<accession>A0AAJ0LH62</accession>
<evidence type="ECO:0000313" key="1">
    <source>
        <dbReference type="EMBL" id="KTT15717.1"/>
    </source>
</evidence>
<name>A0AAJ0LH62_9PSED</name>
<dbReference type="AlphaFoldDB" id="A0AAJ0LH62"/>
<evidence type="ECO:0000313" key="2">
    <source>
        <dbReference type="Proteomes" id="UP000071644"/>
    </source>
</evidence>
<reference evidence="1 2" key="1">
    <citation type="journal article" date="2016" name="Front. Microbiol.">
        <title>Genomic Resource of Rice Seed Associated Bacteria.</title>
        <authorList>
            <person name="Midha S."/>
            <person name="Bansal K."/>
            <person name="Sharma S."/>
            <person name="Kumar N."/>
            <person name="Patil P.P."/>
            <person name="Chaudhry V."/>
            <person name="Patil P.B."/>
        </authorList>
    </citation>
    <scope>NUCLEOTIDE SEQUENCE [LARGE SCALE GENOMIC DNA]</scope>
    <source>
        <strain evidence="1 2">NS96</strain>
    </source>
</reference>
<comment type="caution">
    <text evidence="1">The sequence shown here is derived from an EMBL/GenBank/DDBJ whole genome shotgun (WGS) entry which is preliminary data.</text>
</comment>
<gene>
    <name evidence="1" type="ORF">NS96R_18360</name>
</gene>